<feature type="region of interest" description="Disordered" evidence="2">
    <location>
        <begin position="153"/>
        <end position="186"/>
    </location>
</feature>
<feature type="coiled-coil region" evidence="1">
    <location>
        <begin position="103"/>
        <end position="137"/>
    </location>
</feature>
<evidence type="ECO:0000256" key="1">
    <source>
        <dbReference type="SAM" id="Coils"/>
    </source>
</evidence>
<protein>
    <submittedName>
        <fullName evidence="3">Uncharacterized protein</fullName>
    </submittedName>
</protein>
<name>A0A7S4JSX7_9STRA</name>
<gene>
    <name evidence="3" type="ORF">OAUR00152_LOCUS33187</name>
</gene>
<feature type="region of interest" description="Disordered" evidence="2">
    <location>
        <begin position="328"/>
        <end position="347"/>
    </location>
</feature>
<organism evidence="3">
    <name type="scientific">Odontella aurita</name>
    <dbReference type="NCBI Taxonomy" id="265563"/>
    <lineage>
        <taxon>Eukaryota</taxon>
        <taxon>Sar</taxon>
        <taxon>Stramenopiles</taxon>
        <taxon>Ochrophyta</taxon>
        <taxon>Bacillariophyta</taxon>
        <taxon>Mediophyceae</taxon>
        <taxon>Biddulphiophycidae</taxon>
        <taxon>Eupodiscales</taxon>
        <taxon>Odontellaceae</taxon>
        <taxon>Odontella</taxon>
    </lineage>
</organism>
<reference evidence="3" key="1">
    <citation type="submission" date="2021-01" db="EMBL/GenBank/DDBJ databases">
        <authorList>
            <person name="Corre E."/>
            <person name="Pelletier E."/>
            <person name="Niang G."/>
            <person name="Scheremetjew M."/>
            <person name="Finn R."/>
            <person name="Kale V."/>
            <person name="Holt S."/>
            <person name="Cochrane G."/>
            <person name="Meng A."/>
            <person name="Brown T."/>
            <person name="Cohen L."/>
        </authorList>
    </citation>
    <scope>NUCLEOTIDE SEQUENCE</scope>
    <source>
        <strain evidence="3">Isolate 1302-5</strain>
    </source>
</reference>
<dbReference type="PANTHER" id="PTHR41747:SF1">
    <property type="entry name" value="CHROMOSOME UNDETERMINED SCAFFOLD_128, WHOLE GENOME SHOTGUN SEQUENCE"/>
    <property type="match status" value="1"/>
</dbReference>
<proteinExistence type="predicted"/>
<feature type="region of interest" description="Disordered" evidence="2">
    <location>
        <begin position="42"/>
        <end position="64"/>
    </location>
</feature>
<feature type="compositionally biased region" description="Basic and acidic residues" evidence="2">
    <location>
        <begin position="153"/>
        <end position="175"/>
    </location>
</feature>
<sequence length="378" mass="42366">MEHGLLLTKRPSSLAVGAAPASQEKVSIGNYKGVMLCNRPFSGGLDSTSKRQRQSSYASDPNKGDAFVCGTVAKPWGIGSNAAKTDEEKSRVISRLSKKDNALTKHKKWLKQMHEERERLEKERDEEIRIQEKRKREFMEKQAKVRSVVLEEAAQHSDDHRYMNAEEGSNDKYSQKPESASSAKPAWALTESAAKVVDDEAEAQEHDDLLTFVDDLDFERYSHDLELKVLIQQVKERIHALQKEKNIDEGRLRAVMDSELASIRANKYNSIREDGLNIIGDDRNMGSGLDDDIRSVAESVRSEGAVSCVHSQRSMEALVARSRNRIGDGGRLSSLEEDGQEEGVEPPKMVIHIEDEGARLAETKSLNKLPFKNRNPAL</sequence>
<dbReference type="PANTHER" id="PTHR41747">
    <property type="entry name" value="CHROMOSOME UNDETERMINED SCAFFOLD_128, WHOLE GENOME SHOTGUN SEQUENCE"/>
    <property type="match status" value="1"/>
</dbReference>
<dbReference type="AlphaFoldDB" id="A0A7S4JSX7"/>
<accession>A0A7S4JSX7</accession>
<feature type="compositionally biased region" description="Acidic residues" evidence="2">
    <location>
        <begin position="335"/>
        <end position="344"/>
    </location>
</feature>
<keyword evidence="1" id="KW-0175">Coiled coil</keyword>
<evidence type="ECO:0000256" key="2">
    <source>
        <dbReference type="SAM" id="MobiDB-lite"/>
    </source>
</evidence>
<dbReference type="EMBL" id="HBKQ01048054">
    <property type="protein sequence ID" value="CAE2272966.1"/>
    <property type="molecule type" value="Transcribed_RNA"/>
</dbReference>
<evidence type="ECO:0000313" key="3">
    <source>
        <dbReference type="EMBL" id="CAE2272966.1"/>
    </source>
</evidence>